<protein>
    <submittedName>
        <fullName evidence="1">Uncharacterized protein</fullName>
    </submittedName>
</protein>
<dbReference type="EMBL" id="FP565575">
    <property type="protein sequence ID" value="CBE68739.1"/>
    <property type="molecule type" value="Genomic_DNA"/>
</dbReference>
<organism evidence="1 2">
    <name type="scientific">Methylomirabilis oxygeniifera</name>
    <dbReference type="NCBI Taxonomy" id="671143"/>
    <lineage>
        <taxon>Bacteria</taxon>
        <taxon>Candidatus Methylomirabilota</taxon>
        <taxon>Candidatus Methylomirabilia</taxon>
        <taxon>Candidatus Methylomirabilales</taxon>
        <taxon>Candidatus Methylomirabilaceae</taxon>
        <taxon>Candidatus Methylomirabilis</taxon>
    </lineage>
</organism>
<name>D5MG58_METO1</name>
<dbReference type="AlphaFoldDB" id="D5MG58"/>
<dbReference type="STRING" id="671143.DAMO_1681"/>
<sequence length="67" mass="7627">MRPRCRNFPMCITYCTLLPYGCQGESLNPLSLNPETPYLFLNFSDAPAGVRSRDLQTRDREGAMPML</sequence>
<dbReference type="HOGENOM" id="CLU_2804451_0_0_0"/>
<dbReference type="KEGG" id="mox:DAMO_1681"/>
<gene>
    <name evidence="1" type="ORF">DAMO_1681</name>
</gene>
<accession>D5MG58</accession>
<evidence type="ECO:0000313" key="1">
    <source>
        <dbReference type="EMBL" id="CBE68739.1"/>
    </source>
</evidence>
<dbReference type="Proteomes" id="UP000006898">
    <property type="component" value="Chromosome"/>
</dbReference>
<reference evidence="1 2" key="1">
    <citation type="journal article" date="2010" name="Nature">
        <title>Nitrite-driven anaerobic methane oxidation by oxygenic bacteria.</title>
        <authorList>
            <person name="Ettwig K.F."/>
            <person name="Butler M.K."/>
            <person name="Le Paslier D."/>
            <person name="Pelletier E."/>
            <person name="Mangenot S."/>
            <person name="Kuypers M.M.M."/>
            <person name="Schreiber F."/>
            <person name="Dutilh B.E."/>
            <person name="Zedelius J."/>
            <person name="de Beer D."/>
            <person name="Gloerich J."/>
            <person name="Wessels H.J.C.T."/>
            <person name="van Allen T."/>
            <person name="Luesken F."/>
            <person name="Wu M."/>
            <person name="van de Pas-Schoonen K.T."/>
            <person name="Op den Camp H.J.M."/>
            <person name="Janssen-Megens E.M."/>
            <person name="Francoijs K-J."/>
            <person name="Stunnenberg H."/>
            <person name="Weissenbach J."/>
            <person name="Jetten M.S.M."/>
            <person name="Strous M."/>
        </authorList>
    </citation>
    <scope>NUCLEOTIDE SEQUENCE [LARGE SCALE GENOMIC DNA]</scope>
</reference>
<proteinExistence type="predicted"/>
<evidence type="ECO:0000313" key="2">
    <source>
        <dbReference type="Proteomes" id="UP000006898"/>
    </source>
</evidence>